<organism evidence="2 3">
    <name type="scientific">Sparassis crispa</name>
    <dbReference type="NCBI Taxonomy" id="139825"/>
    <lineage>
        <taxon>Eukaryota</taxon>
        <taxon>Fungi</taxon>
        <taxon>Dikarya</taxon>
        <taxon>Basidiomycota</taxon>
        <taxon>Agaricomycotina</taxon>
        <taxon>Agaricomycetes</taxon>
        <taxon>Polyporales</taxon>
        <taxon>Sparassidaceae</taxon>
        <taxon>Sparassis</taxon>
    </lineage>
</organism>
<feature type="domain" description="DUF6534" evidence="1">
    <location>
        <begin position="42"/>
        <end position="71"/>
    </location>
</feature>
<dbReference type="OrthoDB" id="3206554at2759"/>
<dbReference type="AlphaFoldDB" id="A0A401GHF1"/>
<accession>A0A401GHF1</accession>
<dbReference type="STRING" id="139825.A0A401GHF1"/>
<reference evidence="2 3" key="1">
    <citation type="journal article" date="2018" name="Sci. Rep.">
        <title>Genome sequence of the cauliflower mushroom Sparassis crispa (Hanabiratake) and its association with beneficial usage.</title>
        <authorList>
            <person name="Kiyama R."/>
            <person name="Furutani Y."/>
            <person name="Kawaguchi K."/>
            <person name="Nakanishi T."/>
        </authorList>
    </citation>
    <scope>NUCLEOTIDE SEQUENCE [LARGE SCALE GENOMIC DNA]</scope>
</reference>
<gene>
    <name evidence="2" type="ORF">SCP_0312620</name>
</gene>
<dbReference type="InterPro" id="IPR045339">
    <property type="entry name" value="DUF6534"/>
</dbReference>
<comment type="caution">
    <text evidence="2">The sequence shown here is derived from an EMBL/GenBank/DDBJ whole genome shotgun (WGS) entry which is preliminary data.</text>
</comment>
<evidence type="ECO:0000259" key="1">
    <source>
        <dbReference type="Pfam" id="PF20152"/>
    </source>
</evidence>
<protein>
    <recommendedName>
        <fullName evidence="1">DUF6534 domain-containing protein</fullName>
    </recommendedName>
</protein>
<name>A0A401GHF1_9APHY</name>
<dbReference type="Pfam" id="PF20152">
    <property type="entry name" value="DUF6534"/>
    <property type="match status" value="1"/>
</dbReference>
<keyword evidence="3" id="KW-1185">Reference proteome</keyword>
<dbReference type="EMBL" id="BFAD01000003">
    <property type="protein sequence ID" value="GBE81533.1"/>
    <property type="molecule type" value="Genomic_DNA"/>
</dbReference>
<evidence type="ECO:0000313" key="2">
    <source>
        <dbReference type="EMBL" id="GBE81533.1"/>
    </source>
</evidence>
<proteinExistence type="predicted"/>
<dbReference type="RefSeq" id="XP_027612446.1">
    <property type="nucleotide sequence ID" value="XM_027756645.1"/>
</dbReference>
<dbReference type="Proteomes" id="UP000287166">
    <property type="component" value="Unassembled WGS sequence"/>
</dbReference>
<dbReference type="GeneID" id="38778450"/>
<evidence type="ECO:0000313" key="3">
    <source>
        <dbReference type="Proteomes" id="UP000287166"/>
    </source>
</evidence>
<sequence>MARTNILVLFEGLDTDGTGPPRVWGRGTTRLVLPRNADWLAKPHALIYLGFHFAISKLYSNSFLASMNSRKLLRGQSQSQSTSGHRLPVIFAHHLTGGRHNSKAMAVEPVDLTGTRLHITIDKTVDVVEDDLRDLSSQHSSGNTKTPV</sequence>
<dbReference type="InParanoid" id="A0A401GHF1"/>